<dbReference type="SMART" id="SM00033">
    <property type="entry name" value="CH"/>
    <property type="match status" value="1"/>
</dbReference>
<accession>A0AA39DT80</accession>
<dbReference type="GO" id="GO:0003777">
    <property type="term" value="F:microtubule motor activity"/>
    <property type="evidence" value="ECO:0007669"/>
    <property type="project" value="InterPro"/>
</dbReference>
<dbReference type="CDD" id="cd21203">
    <property type="entry name" value="CH_AtKIN14-like"/>
    <property type="match status" value="1"/>
</dbReference>
<dbReference type="Gene3D" id="3.40.850.10">
    <property type="entry name" value="Kinesin motor domain"/>
    <property type="match status" value="1"/>
</dbReference>
<evidence type="ECO:0000256" key="3">
    <source>
        <dbReference type="ARBA" id="ARBA00022741"/>
    </source>
</evidence>
<dbReference type="InterPro" id="IPR027640">
    <property type="entry name" value="Kinesin-like_fam"/>
</dbReference>
<feature type="binding site" evidence="7">
    <location>
        <begin position="482"/>
        <end position="489"/>
    </location>
    <ligand>
        <name>ATP</name>
        <dbReference type="ChEBI" id="CHEBI:30616"/>
    </ligand>
</feature>
<reference evidence="11 12" key="1">
    <citation type="journal article" date="2023" name="BMC Biotechnol.">
        <title>Vitis rotundifolia cv Carlos genome sequencing.</title>
        <authorList>
            <person name="Huff M."/>
            <person name="Hulse-Kemp A."/>
            <person name="Scheffler B."/>
            <person name="Youngblood R."/>
            <person name="Simpson S."/>
            <person name="Babiker E."/>
            <person name="Staton M."/>
        </authorList>
    </citation>
    <scope>NUCLEOTIDE SEQUENCE [LARGE SCALE GENOMIC DNA]</scope>
    <source>
        <tissue evidence="11">Leaf</tissue>
    </source>
</reference>
<gene>
    <name evidence="11" type="ORF">PVL29_008681</name>
</gene>
<dbReference type="Pfam" id="PF00225">
    <property type="entry name" value="Kinesin"/>
    <property type="match status" value="1"/>
</dbReference>
<feature type="domain" description="Kinesin motor" evidence="10">
    <location>
        <begin position="401"/>
        <end position="725"/>
    </location>
</feature>
<dbReference type="InterPro" id="IPR027417">
    <property type="entry name" value="P-loop_NTPase"/>
</dbReference>
<dbReference type="FunFam" id="1.10.418.10:FF:000062">
    <property type="entry name" value="Kinesin-like protein KIN-14I isoform A"/>
    <property type="match status" value="1"/>
</dbReference>
<dbReference type="Proteomes" id="UP001168098">
    <property type="component" value="Unassembled WGS sequence"/>
</dbReference>
<feature type="domain" description="Calponin-homology (CH)" evidence="9">
    <location>
        <begin position="41"/>
        <end position="163"/>
    </location>
</feature>
<dbReference type="PROSITE" id="PS50067">
    <property type="entry name" value="KINESIN_MOTOR_2"/>
    <property type="match status" value="1"/>
</dbReference>
<evidence type="ECO:0000256" key="2">
    <source>
        <dbReference type="ARBA" id="ARBA00022701"/>
    </source>
</evidence>
<keyword evidence="3 7" id="KW-0547">Nucleotide-binding</keyword>
<dbReference type="SMART" id="SM00129">
    <property type="entry name" value="KISc"/>
    <property type="match status" value="1"/>
</dbReference>
<evidence type="ECO:0000256" key="1">
    <source>
        <dbReference type="ARBA" id="ARBA00010899"/>
    </source>
</evidence>
<dbReference type="PRINTS" id="PR00380">
    <property type="entry name" value="KINESINHEAVY"/>
</dbReference>
<keyword evidence="6 7" id="KW-0505">Motor protein</keyword>
<dbReference type="PANTHER" id="PTHR47972">
    <property type="entry name" value="KINESIN-LIKE PROTEIN KLP-3"/>
    <property type="match status" value="1"/>
</dbReference>
<comment type="similarity">
    <text evidence="1">Belongs to the TRAFAC class myosin-kinesin ATPase superfamily. Kinesin family. KIN-14 subfamily.</text>
</comment>
<dbReference type="InterPro" id="IPR001715">
    <property type="entry name" value="CH_dom"/>
</dbReference>
<dbReference type="InterPro" id="IPR036872">
    <property type="entry name" value="CH_dom_sf"/>
</dbReference>
<evidence type="ECO:0000259" key="9">
    <source>
        <dbReference type="PROSITE" id="PS50021"/>
    </source>
</evidence>
<protein>
    <recommendedName>
        <fullName evidence="13">Kinesin-like protein KIN-14I</fullName>
    </recommendedName>
</protein>
<dbReference type="GO" id="GO:0008017">
    <property type="term" value="F:microtubule binding"/>
    <property type="evidence" value="ECO:0007669"/>
    <property type="project" value="InterPro"/>
</dbReference>
<evidence type="ECO:0000256" key="6">
    <source>
        <dbReference type="ARBA" id="ARBA00023175"/>
    </source>
</evidence>
<evidence type="ECO:0000259" key="10">
    <source>
        <dbReference type="PROSITE" id="PS50067"/>
    </source>
</evidence>
<comment type="caution">
    <text evidence="11">The sequence shown here is derived from an EMBL/GenBank/DDBJ whole genome shotgun (WGS) entry which is preliminary data.</text>
</comment>
<proteinExistence type="inferred from homology"/>
<evidence type="ECO:0000256" key="8">
    <source>
        <dbReference type="SAM" id="MobiDB-lite"/>
    </source>
</evidence>
<dbReference type="PROSITE" id="PS50021">
    <property type="entry name" value="CH"/>
    <property type="match status" value="1"/>
</dbReference>
<evidence type="ECO:0000256" key="7">
    <source>
        <dbReference type="PROSITE-ProRule" id="PRU00283"/>
    </source>
</evidence>
<feature type="compositionally biased region" description="Basic and acidic residues" evidence="8">
    <location>
        <begin position="754"/>
        <end position="764"/>
    </location>
</feature>
<dbReference type="Gene3D" id="1.10.418.10">
    <property type="entry name" value="Calponin-like domain"/>
    <property type="match status" value="1"/>
</dbReference>
<sequence>MAAADGALLFSVASVVEDVLQQHGTRSADLDLESRKAEEAASRRYEAAGWLRKMVGVVLAKDLPAEPSEEEFRLGLRSGSILCTVLNKIQPGAVSKVVESPCDSALIPDGAALSAYQYFENVRNFLVAVQEMGLPTFEASDLEQGGKSGRVVNCVLALKSYSEWKQTGGNGIWKFGGNVKPATTGKSFVRKNSEPFTNSFSRNLSASENSLNAVSMDLDTNKMPSSGSLSMLVRSILLDKKPEEVPMLVESVLTKVVEEFEHRIASQNELRKTPSKVLAVSNSNKSLLRAASSDAKIEDKNVALIKKGECFRKSFVPDEESKGRILKQQMIFDQQQLDVQELKHALRTTKAGMQFMQMKFHEEFHNLGTHIHGLAHAASGYHRVLEENRKLYNQVQDLKGNIRVYCRVRPFLSGQLNYLSTVDHMEEGNITINSSKHGKGRRSFSFNKIFGPTATQEEVFSDTQPLIRSVLDGYNVCIFAYGQTGSGKTYTMTGPKELTRQTQGVNYRALSDLFLLSEQRKDTFRYDVSVQMIEIYNEQVRDLLVTDGLNKRLEIRNSSQTGLNVPDANLVPVSSTADVIDLMNLGQRNRAVGATALNDRSSRSHSCLTVHVQGRDLMSGTILRGCMHLVDLAGSERVDKSEVTGDRLKEAQHINRSLSALGDVISSLAQKNPHVPYRNSKLTQLLQDSLGGQAKTLMFVHISPEPDAVGETISTLKFAERVATVELGAARVNKDGADVKELKEQIASLKAALARKEGEPEDMQHSFSNSSERYRTKASDLSPFHSNKQAGNMLDDQNSCRQPMGDVGNIEARSNSMMRQKKQSFDLEELLGNSPPWPPVSTSVQNYVEDDKDMGSGQWVDKVMVNKQDAVPRNRNLPDAFYQKLISDSSKLFPDQSYNIFMANNRYDVANNDDLDEDAATSDSSDADLLWQFNNAKIASMTNGIEPKIKKPNTKPANSPELRNLNSTVGPSPSRKLSNGVGTRLHRNGRHPVPADGKRKIGNRK</sequence>
<dbReference type="SUPFAM" id="SSF47576">
    <property type="entry name" value="Calponin-homology domain, CH-domain"/>
    <property type="match status" value="1"/>
</dbReference>
<dbReference type="GO" id="GO:0005874">
    <property type="term" value="C:microtubule"/>
    <property type="evidence" value="ECO:0007669"/>
    <property type="project" value="UniProtKB-KW"/>
</dbReference>
<dbReference type="PANTHER" id="PTHR47972:SF39">
    <property type="entry name" value="KINESIN-LIKE PROTEIN KIN-14I"/>
    <property type="match status" value="1"/>
</dbReference>
<feature type="compositionally biased region" description="Polar residues" evidence="8">
    <location>
        <begin position="964"/>
        <end position="981"/>
    </location>
</feature>
<evidence type="ECO:0000256" key="4">
    <source>
        <dbReference type="ARBA" id="ARBA00022840"/>
    </source>
</evidence>
<dbReference type="AlphaFoldDB" id="A0AA39DT80"/>
<dbReference type="SUPFAM" id="SSF52540">
    <property type="entry name" value="P-loop containing nucleoside triphosphate hydrolases"/>
    <property type="match status" value="1"/>
</dbReference>
<evidence type="ECO:0008006" key="13">
    <source>
        <dbReference type="Google" id="ProtNLM"/>
    </source>
</evidence>
<dbReference type="GO" id="GO:0005524">
    <property type="term" value="F:ATP binding"/>
    <property type="evidence" value="ECO:0007669"/>
    <property type="project" value="UniProtKB-UniRule"/>
</dbReference>
<dbReference type="InterPro" id="IPR001752">
    <property type="entry name" value="Kinesin_motor_dom"/>
</dbReference>
<keyword evidence="5" id="KW-0175">Coiled coil</keyword>
<keyword evidence="2" id="KW-0493">Microtubule</keyword>
<dbReference type="GO" id="GO:0016887">
    <property type="term" value="F:ATP hydrolysis activity"/>
    <property type="evidence" value="ECO:0007669"/>
    <property type="project" value="UniProtKB-ARBA"/>
</dbReference>
<evidence type="ECO:0000313" key="11">
    <source>
        <dbReference type="EMBL" id="KAJ9696581.1"/>
    </source>
</evidence>
<dbReference type="GO" id="GO:0007018">
    <property type="term" value="P:microtubule-based movement"/>
    <property type="evidence" value="ECO:0007669"/>
    <property type="project" value="InterPro"/>
</dbReference>
<evidence type="ECO:0000313" key="12">
    <source>
        <dbReference type="Proteomes" id="UP001168098"/>
    </source>
</evidence>
<name>A0AA39DT80_VITRO</name>
<dbReference type="EMBL" id="JARBHA010000007">
    <property type="protein sequence ID" value="KAJ9696581.1"/>
    <property type="molecule type" value="Genomic_DNA"/>
</dbReference>
<feature type="region of interest" description="Disordered" evidence="8">
    <location>
        <begin position="753"/>
        <end position="775"/>
    </location>
</feature>
<organism evidence="11 12">
    <name type="scientific">Vitis rotundifolia</name>
    <name type="common">Muscadine grape</name>
    <dbReference type="NCBI Taxonomy" id="103349"/>
    <lineage>
        <taxon>Eukaryota</taxon>
        <taxon>Viridiplantae</taxon>
        <taxon>Streptophyta</taxon>
        <taxon>Embryophyta</taxon>
        <taxon>Tracheophyta</taxon>
        <taxon>Spermatophyta</taxon>
        <taxon>Magnoliopsida</taxon>
        <taxon>eudicotyledons</taxon>
        <taxon>Gunneridae</taxon>
        <taxon>Pentapetalae</taxon>
        <taxon>rosids</taxon>
        <taxon>Vitales</taxon>
        <taxon>Vitaceae</taxon>
        <taxon>Viteae</taxon>
        <taxon>Vitis</taxon>
    </lineage>
</organism>
<dbReference type="CDD" id="cd01366">
    <property type="entry name" value="KISc_C_terminal"/>
    <property type="match status" value="1"/>
</dbReference>
<keyword evidence="4 7" id="KW-0067">ATP-binding</keyword>
<dbReference type="Pfam" id="PF00307">
    <property type="entry name" value="CH"/>
    <property type="match status" value="1"/>
</dbReference>
<feature type="region of interest" description="Disordered" evidence="8">
    <location>
        <begin position="944"/>
        <end position="1005"/>
    </location>
</feature>
<keyword evidence="12" id="KW-1185">Reference proteome</keyword>
<dbReference type="InterPro" id="IPR036961">
    <property type="entry name" value="Kinesin_motor_dom_sf"/>
</dbReference>
<evidence type="ECO:0000256" key="5">
    <source>
        <dbReference type="ARBA" id="ARBA00023054"/>
    </source>
</evidence>
<dbReference type="FunFam" id="3.40.850.10:FF:000045">
    <property type="entry name" value="Kinesin-like protein KIN-14I isoform A"/>
    <property type="match status" value="1"/>
</dbReference>